<dbReference type="AlphaFoldDB" id="A0A2M3ZTK5"/>
<keyword evidence="1" id="KW-0732">Signal</keyword>
<feature type="signal peptide" evidence="1">
    <location>
        <begin position="1"/>
        <end position="19"/>
    </location>
</feature>
<protein>
    <submittedName>
        <fullName evidence="2">Putative secreted peptide</fullName>
    </submittedName>
</protein>
<dbReference type="EMBL" id="GGFM01011146">
    <property type="protein sequence ID" value="MBW31897.1"/>
    <property type="molecule type" value="Transcribed_RNA"/>
</dbReference>
<feature type="chain" id="PRO_5014837494" evidence="1">
    <location>
        <begin position="20"/>
        <end position="68"/>
    </location>
</feature>
<organism evidence="2">
    <name type="scientific">Anopheles braziliensis</name>
    <dbReference type="NCBI Taxonomy" id="58242"/>
    <lineage>
        <taxon>Eukaryota</taxon>
        <taxon>Metazoa</taxon>
        <taxon>Ecdysozoa</taxon>
        <taxon>Arthropoda</taxon>
        <taxon>Hexapoda</taxon>
        <taxon>Insecta</taxon>
        <taxon>Pterygota</taxon>
        <taxon>Neoptera</taxon>
        <taxon>Endopterygota</taxon>
        <taxon>Diptera</taxon>
        <taxon>Nematocera</taxon>
        <taxon>Culicoidea</taxon>
        <taxon>Culicidae</taxon>
        <taxon>Anophelinae</taxon>
        <taxon>Anopheles</taxon>
    </lineage>
</organism>
<evidence type="ECO:0000256" key="1">
    <source>
        <dbReference type="SAM" id="SignalP"/>
    </source>
</evidence>
<name>A0A2M3ZTK5_9DIPT</name>
<evidence type="ECO:0000313" key="2">
    <source>
        <dbReference type="EMBL" id="MBW31897.1"/>
    </source>
</evidence>
<sequence>MKLLLLLLLLSMLPLSSMCQYLTLCALDHHFKVAPFLLLPFAPSLNPSQPASSRRYSASPFYAYRKHN</sequence>
<accession>A0A2M3ZTK5</accession>
<reference evidence="2" key="1">
    <citation type="submission" date="2018-01" db="EMBL/GenBank/DDBJ databases">
        <title>An insight into the sialome of Amazonian anophelines.</title>
        <authorList>
            <person name="Ribeiro J.M."/>
            <person name="Scarpassa V."/>
            <person name="Calvo E."/>
        </authorList>
    </citation>
    <scope>NUCLEOTIDE SEQUENCE</scope>
    <source>
        <tissue evidence="2">Salivary glands</tissue>
    </source>
</reference>
<proteinExistence type="predicted"/>